<evidence type="ECO:0000256" key="1">
    <source>
        <dbReference type="SAM" id="MobiDB-lite"/>
    </source>
</evidence>
<name>A0A4Q9MRG5_9APHY</name>
<feature type="compositionally biased region" description="Low complexity" evidence="1">
    <location>
        <begin position="59"/>
        <end position="74"/>
    </location>
</feature>
<feature type="region of interest" description="Disordered" evidence="1">
    <location>
        <begin position="52"/>
        <end position="74"/>
    </location>
</feature>
<feature type="non-terminal residue" evidence="2">
    <location>
        <position position="1"/>
    </location>
</feature>
<dbReference type="OrthoDB" id="6159439at2759"/>
<dbReference type="EMBL" id="ML143418">
    <property type="protein sequence ID" value="TBU28851.1"/>
    <property type="molecule type" value="Genomic_DNA"/>
</dbReference>
<dbReference type="Proteomes" id="UP000292957">
    <property type="component" value="Unassembled WGS sequence"/>
</dbReference>
<evidence type="ECO:0000313" key="2">
    <source>
        <dbReference type="EMBL" id="TBU28851.1"/>
    </source>
</evidence>
<protein>
    <submittedName>
        <fullName evidence="2">Uncharacterized protein</fullName>
    </submittedName>
</protein>
<dbReference type="AlphaFoldDB" id="A0A4Q9MRG5"/>
<feature type="region of interest" description="Disordered" evidence="1">
    <location>
        <begin position="1"/>
        <end position="25"/>
    </location>
</feature>
<gene>
    <name evidence="2" type="ORF">BD311DRAFT_662661</name>
</gene>
<reference evidence="2" key="1">
    <citation type="submission" date="2019-01" db="EMBL/GenBank/DDBJ databases">
        <title>Draft genome sequences of three monokaryotic isolates of the white-rot basidiomycete fungus Dichomitus squalens.</title>
        <authorList>
            <consortium name="DOE Joint Genome Institute"/>
            <person name="Lopez S.C."/>
            <person name="Andreopoulos B."/>
            <person name="Pangilinan J."/>
            <person name="Lipzen A."/>
            <person name="Riley R."/>
            <person name="Ahrendt S."/>
            <person name="Ng V."/>
            <person name="Barry K."/>
            <person name="Daum C."/>
            <person name="Grigoriev I.V."/>
            <person name="Hilden K.S."/>
            <person name="Makela M.R."/>
            <person name="de Vries R.P."/>
        </authorList>
    </citation>
    <scope>NUCLEOTIDE SEQUENCE [LARGE SCALE GENOMIC DNA]</scope>
    <source>
        <strain evidence="2">OM18370.1</strain>
    </source>
</reference>
<accession>A0A4Q9MRG5</accession>
<organism evidence="2">
    <name type="scientific">Dichomitus squalens</name>
    <dbReference type="NCBI Taxonomy" id="114155"/>
    <lineage>
        <taxon>Eukaryota</taxon>
        <taxon>Fungi</taxon>
        <taxon>Dikarya</taxon>
        <taxon>Basidiomycota</taxon>
        <taxon>Agaricomycotina</taxon>
        <taxon>Agaricomycetes</taxon>
        <taxon>Polyporales</taxon>
        <taxon>Polyporaceae</taxon>
        <taxon>Dichomitus</taxon>
    </lineage>
</organism>
<proteinExistence type="predicted"/>
<sequence>PRLALDTPQNQTCVPELIPPGMDPSQVDIPTFYPYTPGEVKHRKKLAAELDMTPRGVQVRPSPSRPVRVPSADQ</sequence>